<protein>
    <submittedName>
        <fullName evidence="2">Uncharacterized protein</fullName>
    </submittedName>
</protein>
<dbReference type="Proteomes" id="UP000481861">
    <property type="component" value="Unassembled WGS sequence"/>
</dbReference>
<comment type="caution">
    <text evidence="2">The sequence shown here is derived from an EMBL/GenBank/DDBJ whole genome shotgun (WGS) entry which is preliminary data.</text>
</comment>
<dbReference type="AlphaFoldDB" id="A0A7C8I7Q2"/>
<organism evidence="2 3">
    <name type="scientific">Massariosphaeria phaeospora</name>
    <dbReference type="NCBI Taxonomy" id="100035"/>
    <lineage>
        <taxon>Eukaryota</taxon>
        <taxon>Fungi</taxon>
        <taxon>Dikarya</taxon>
        <taxon>Ascomycota</taxon>
        <taxon>Pezizomycotina</taxon>
        <taxon>Dothideomycetes</taxon>
        <taxon>Pleosporomycetidae</taxon>
        <taxon>Pleosporales</taxon>
        <taxon>Pleosporales incertae sedis</taxon>
        <taxon>Massariosphaeria</taxon>
    </lineage>
</organism>
<evidence type="ECO:0000256" key="1">
    <source>
        <dbReference type="SAM" id="MobiDB-lite"/>
    </source>
</evidence>
<evidence type="ECO:0000313" key="3">
    <source>
        <dbReference type="Proteomes" id="UP000481861"/>
    </source>
</evidence>
<evidence type="ECO:0000313" key="2">
    <source>
        <dbReference type="EMBL" id="KAF2871426.1"/>
    </source>
</evidence>
<gene>
    <name evidence="2" type="ORF">BDV95DRAFT_572014</name>
</gene>
<keyword evidence="3" id="KW-1185">Reference proteome</keyword>
<feature type="compositionally biased region" description="Basic and acidic residues" evidence="1">
    <location>
        <begin position="220"/>
        <end position="229"/>
    </location>
</feature>
<dbReference type="EMBL" id="JAADJZ010000011">
    <property type="protein sequence ID" value="KAF2871426.1"/>
    <property type="molecule type" value="Genomic_DNA"/>
</dbReference>
<feature type="compositionally biased region" description="Basic and acidic residues" evidence="1">
    <location>
        <begin position="54"/>
        <end position="84"/>
    </location>
</feature>
<feature type="region of interest" description="Disordered" evidence="1">
    <location>
        <begin position="25"/>
        <end position="93"/>
    </location>
</feature>
<proteinExistence type="predicted"/>
<accession>A0A7C8I7Q2</accession>
<sequence>MSANGKWWRQIMIVRAGFGAVLEREGWEGEANEGTSGGNNRKREIARMTGWPRRKSEPGRKVKQEEYGREANKDTIEEKEKEQPSLRALSPSPSDPYMLVPSLLSAMQPLFPQPFSLALLLADNEIESAQPKCTPYRPITFALPPAPAHSAPISLILDPYLRAAVWPIPEPGPLHEPHWWGARHEHGQRRERIRAKALAHVAAQIRTRRLMTRRKKSGKKGQETVHPDIDVDIDPSNASGLNIHFNPDTDPDPTIAHPPWSAIKVYKRTSFGVEEEGRRAGGTAKLGCGAWVAATEGKGRISRRWNVPMGGMEGLGLEEMLWMLGR</sequence>
<feature type="region of interest" description="Disordered" evidence="1">
    <location>
        <begin position="212"/>
        <end position="233"/>
    </location>
</feature>
<name>A0A7C8I7Q2_9PLEO</name>
<reference evidence="2 3" key="1">
    <citation type="submission" date="2020-01" db="EMBL/GenBank/DDBJ databases">
        <authorList>
            <consortium name="DOE Joint Genome Institute"/>
            <person name="Haridas S."/>
            <person name="Albert R."/>
            <person name="Binder M."/>
            <person name="Bloem J."/>
            <person name="Labutti K."/>
            <person name="Salamov A."/>
            <person name="Andreopoulos B."/>
            <person name="Baker S.E."/>
            <person name="Barry K."/>
            <person name="Bills G."/>
            <person name="Bluhm B.H."/>
            <person name="Cannon C."/>
            <person name="Castanera R."/>
            <person name="Culley D.E."/>
            <person name="Daum C."/>
            <person name="Ezra D."/>
            <person name="Gonzalez J.B."/>
            <person name="Henrissat B."/>
            <person name="Kuo A."/>
            <person name="Liang C."/>
            <person name="Lipzen A."/>
            <person name="Lutzoni F."/>
            <person name="Magnuson J."/>
            <person name="Mondo S."/>
            <person name="Nolan M."/>
            <person name="Ohm R."/>
            <person name="Pangilinan J."/>
            <person name="Park H.-J.H."/>
            <person name="Ramirez L."/>
            <person name="Alfaro M."/>
            <person name="Sun H."/>
            <person name="Tritt A."/>
            <person name="Yoshinaga Y."/>
            <person name="Zwiers L.-H.L."/>
            <person name="Turgeon B.G."/>
            <person name="Goodwin S.B."/>
            <person name="Spatafora J.W."/>
            <person name="Crous P.W."/>
            <person name="Grigoriev I.V."/>
        </authorList>
    </citation>
    <scope>NUCLEOTIDE SEQUENCE [LARGE SCALE GENOMIC DNA]</scope>
    <source>
        <strain evidence="2 3">CBS 611.86</strain>
    </source>
</reference>